<comment type="caution">
    <text evidence="1">The sequence shown here is derived from an EMBL/GenBank/DDBJ whole genome shotgun (WGS) entry which is preliminary data.</text>
</comment>
<dbReference type="InterPro" id="IPR022028">
    <property type="entry name" value="DUF3604"/>
</dbReference>
<dbReference type="InterPro" id="IPR016195">
    <property type="entry name" value="Pol/histidinol_Pase-like"/>
</dbReference>
<reference evidence="2" key="1">
    <citation type="journal article" date="2019" name="Int. J. Syst. Evol. Microbiol.">
        <title>The Global Catalogue of Microorganisms (GCM) 10K type strain sequencing project: providing services to taxonomists for standard genome sequencing and annotation.</title>
        <authorList>
            <consortium name="The Broad Institute Genomics Platform"/>
            <consortium name="The Broad Institute Genome Sequencing Center for Infectious Disease"/>
            <person name="Wu L."/>
            <person name="Ma J."/>
        </authorList>
    </citation>
    <scope>NUCLEOTIDE SEQUENCE [LARGE SCALE GENOMIC DNA]</scope>
    <source>
        <strain evidence="2">KCTC 33676</strain>
    </source>
</reference>
<gene>
    <name evidence="1" type="ORF">ACFSUC_18965</name>
</gene>
<name>A0ABW5REY5_9BACL</name>
<dbReference type="SUPFAM" id="SSF89550">
    <property type="entry name" value="PHP domain-like"/>
    <property type="match status" value="1"/>
</dbReference>
<sequence>MKLYWGDLHNHCGISYGYGSLENALKAAKSQLDFVSITGHASWHDMPERTEELEFLVDFHEKGFAKLADHWEQVRNTVAEANVPHEFVTFQGYEAHSSEYGDHHIVSLHDDFPLMEGDSPAHIIEKLGSKEVIAVPHHVGYTPGYRGGNWESFNPEISPIIEVYSKHGCGMSEDAPYPYYHDMGPRDPRSTIFEAIRRGHRFGFVGSTDHHAGYPGSYGDGRLAVLAEEKTREAIWEAIRARRTYAITGDKIQADFRINGAPFGSEIQAADARKLELDVRGCDTIDRITVYKNLKPWKIINGDEMNVSKPQSGKFKIRLEMGWGNAKDGYIWNGQVSLENGVLHDVETCFRGRSVLAPSPDMKEDPTLNELANEILEQSEQQVSWTCTSFKNPTTLHAHTAALILEVEGDVSSKLHIVLNGKEMSLTIGQLLEGGISTHLQPHNSEAFLVHRAVPEQAYTYQGEWTDEQAENETDVYHVEIRQKNHQFAWISPIFVNA</sequence>
<evidence type="ECO:0000313" key="2">
    <source>
        <dbReference type="Proteomes" id="UP001597497"/>
    </source>
</evidence>
<dbReference type="Pfam" id="PF12228">
    <property type="entry name" value="DUF3604"/>
    <property type="match status" value="1"/>
</dbReference>
<organism evidence="1 2">
    <name type="scientific">Marinicrinis sediminis</name>
    <dbReference type="NCBI Taxonomy" id="1652465"/>
    <lineage>
        <taxon>Bacteria</taxon>
        <taxon>Bacillati</taxon>
        <taxon>Bacillota</taxon>
        <taxon>Bacilli</taxon>
        <taxon>Bacillales</taxon>
        <taxon>Paenibacillaceae</taxon>
    </lineage>
</organism>
<dbReference type="EMBL" id="JBHUMM010000045">
    <property type="protein sequence ID" value="MFD2673636.1"/>
    <property type="molecule type" value="Genomic_DNA"/>
</dbReference>
<keyword evidence="2" id="KW-1185">Reference proteome</keyword>
<dbReference type="Gene3D" id="3.20.20.140">
    <property type="entry name" value="Metal-dependent hydrolases"/>
    <property type="match status" value="1"/>
</dbReference>
<dbReference type="RefSeq" id="WP_379931221.1">
    <property type="nucleotide sequence ID" value="NZ_JBHUMM010000045.1"/>
</dbReference>
<accession>A0ABW5REY5</accession>
<dbReference type="Proteomes" id="UP001597497">
    <property type="component" value="Unassembled WGS sequence"/>
</dbReference>
<evidence type="ECO:0000313" key="1">
    <source>
        <dbReference type="EMBL" id="MFD2673636.1"/>
    </source>
</evidence>
<proteinExistence type="predicted"/>
<protein>
    <submittedName>
        <fullName evidence="1">DUF3604 domain-containing protein</fullName>
    </submittedName>
</protein>